<dbReference type="Gramene" id="Os03t0214050-00">
    <property type="protein sequence ID" value="Os03t0214050-00"/>
    <property type="gene ID" value="Os03g0214050"/>
</dbReference>
<evidence type="ECO:0000313" key="1">
    <source>
        <dbReference type="EMBL" id="BAS82951.1"/>
    </source>
</evidence>
<feature type="non-terminal residue" evidence="1">
    <location>
        <position position="117"/>
    </location>
</feature>
<name>A0A0P0VUN2_ORYSJ</name>
<keyword evidence="2" id="KW-1185">Reference proteome</keyword>
<protein>
    <submittedName>
        <fullName evidence="1">Os03g0214050 protein</fullName>
    </submittedName>
</protein>
<dbReference type="EMBL" id="AP014959">
    <property type="protein sequence ID" value="BAS82951.1"/>
    <property type="molecule type" value="Genomic_DNA"/>
</dbReference>
<dbReference type="PaxDb" id="39947-A0A0P0VUN2"/>
<dbReference type="InParanoid" id="A0A0P0VUN2"/>
<dbReference type="AlphaFoldDB" id="A0A0P0VUN2"/>
<reference evidence="2" key="1">
    <citation type="journal article" date="2005" name="Nature">
        <title>The map-based sequence of the rice genome.</title>
        <authorList>
            <consortium name="International rice genome sequencing project (IRGSP)"/>
            <person name="Matsumoto T."/>
            <person name="Wu J."/>
            <person name="Kanamori H."/>
            <person name="Katayose Y."/>
            <person name="Fujisawa M."/>
            <person name="Namiki N."/>
            <person name="Mizuno H."/>
            <person name="Yamamoto K."/>
            <person name="Antonio B.A."/>
            <person name="Baba T."/>
            <person name="Sakata K."/>
            <person name="Nagamura Y."/>
            <person name="Aoki H."/>
            <person name="Arikawa K."/>
            <person name="Arita K."/>
            <person name="Bito T."/>
            <person name="Chiden Y."/>
            <person name="Fujitsuka N."/>
            <person name="Fukunaka R."/>
            <person name="Hamada M."/>
            <person name="Harada C."/>
            <person name="Hayashi A."/>
            <person name="Hijishita S."/>
            <person name="Honda M."/>
            <person name="Hosokawa S."/>
            <person name="Ichikawa Y."/>
            <person name="Idonuma A."/>
            <person name="Iijima M."/>
            <person name="Ikeda M."/>
            <person name="Ikeno M."/>
            <person name="Ito K."/>
            <person name="Ito S."/>
            <person name="Ito T."/>
            <person name="Ito Y."/>
            <person name="Ito Y."/>
            <person name="Iwabuchi A."/>
            <person name="Kamiya K."/>
            <person name="Karasawa W."/>
            <person name="Kurita K."/>
            <person name="Katagiri S."/>
            <person name="Kikuta A."/>
            <person name="Kobayashi H."/>
            <person name="Kobayashi N."/>
            <person name="Machita K."/>
            <person name="Maehara T."/>
            <person name="Masukawa M."/>
            <person name="Mizubayashi T."/>
            <person name="Mukai Y."/>
            <person name="Nagasaki H."/>
            <person name="Nagata Y."/>
            <person name="Naito S."/>
            <person name="Nakashima M."/>
            <person name="Nakama Y."/>
            <person name="Nakamichi Y."/>
            <person name="Nakamura M."/>
            <person name="Meguro A."/>
            <person name="Negishi M."/>
            <person name="Ohta I."/>
            <person name="Ohta T."/>
            <person name="Okamoto M."/>
            <person name="Ono N."/>
            <person name="Saji S."/>
            <person name="Sakaguchi M."/>
            <person name="Sakai K."/>
            <person name="Shibata M."/>
            <person name="Shimokawa T."/>
            <person name="Song J."/>
            <person name="Takazaki Y."/>
            <person name="Terasawa K."/>
            <person name="Tsugane M."/>
            <person name="Tsuji K."/>
            <person name="Ueda S."/>
            <person name="Waki K."/>
            <person name="Yamagata H."/>
            <person name="Yamamoto M."/>
            <person name="Yamamoto S."/>
            <person name="Yamane H."/>
            <person name="Yoshiki S."/>
            <person name="Yoshihara R."/>
            <person name="Yukawa K."/>
            <person name="Zhong H."/>
            <person name="Yano M."/>
            <person name="Yuan Q."/>
            <person name="Ouyang S."/>
            <person name="Liu J."/>
            <person name="Jones K.M."/>
            <person name="Gansberger K."/>
            <person name="Moffat K."/>
            <person name="Hill J."/>
            <person name="Bera J."/>
            <person name="Fadrosh D."/>
            <person name="Jin S."/>
            <person name="Johri S."/>
            <person name="Kim M."/>
            <person name="Overton L."/>
            <person name="Reardon M."/>
            <person name="Tsitrin T."/>
            <person name="Vuong H."/>
            <person name="Weaver B."/>
            <person name="Ciecko A."/>
            <person name="Tallon L."/>
            <person name="Jackson J."/>
            <person name="Pai G."/>
            <person name="Aken S.V."/>
            <person name="Utterback T."/>
            <person name="Reidmuller S."/>
            <person name="Feldblyum T."/>
            <person name="Hsiao J."/>
            <person name="Zismann V."/>
            <person name="Iobst S."/>
            <person name="de Vazeille A.R."/>
            <person name="Buell C.R."/>
            <person name="Ying K."/>
            <person name="Li Y."/>
            <person name="Lu T."/>
            <person name="Huang Y."/>
            <person name="Zhao Q."/>
            <person name="Feng Q."/>
            <person name="Zhang L."/>
            <person name="Zhu J."/>
            <person name="Weng Q."/>
            <person name="Mu J."/>
            <person name="Lu Y."/>
            <person name="Fan D."/>
            <person name="Liu Y."/>
            <person name="Guan J."/>
            <person name="Zhang Y."/>
            <person name="Yu S."/>
            <person name="Liu X."/>
            <person name="Zhang Y."/>
            <person name="Hong G."/>
            <person name="Han B."/>
            <person name="Choisne N."/>
            <person name="Demange N."/>
            <person name="Orjeda G."/>
            <person name="Samain S."/>
            <person name="Cattolico L."/>
            <person name="Pelletier E."/>
            <person name="Couloux A."/>
            <person name="Segurens B."/>
            <person name="Wincker P."/>
            <person name="D'Hont A."/>
            <person name="Scarpelli C."/>
            <person name="Weissenbach J."/>
            <person name="Salanoubat M."/>
            <person name="Quetier F."/>
            <person name="Yu Y."/>
            <person name="Kim H.R."/>
            <person name="Rambo T."/>
            <person name="Currie J."/>
            <person name="Collura K."/>
            <person name="Luo M."/>
            <person name="Yang T."/>
            <person name="Ammiraju J.S.S."/>
            <person name="Engler F."/>
            <person name="Soderlund C."/>
            <person name="Wing R.A."/>
            <person name="Palmer L.E."/>
            <person name="de la Bastide M."/>
            <person name="Spiegel L."/>
            <person name="Nascimento L."/>
            <person name="Zutavern T."/>
            <person name="O'Shaughnessy A."/>
            <person name="Dike S."/>
            <person name="Dedhia N."/>
            <person name="Preston R."/>
            <person name="Balija V."/>
            <person name="McCombie W.R."/>
            <person name="Chow T."/>
            <person name="Chen H."/>
            <person name="Chung M."/>
            <person name="Chen C."/>
            <person name="Shaw J."/>
            <person name="Wu H."/>
            <person name="Hsiao K."/>
            <person name="Chao Y."/>
            <person name="Chu M."/>
            <person name="Cheng C."/>
            <person name="Hour A."/>
            <person name="Lee P."/>
            <person name="Lin S."/>
            <person name="Lin Y."/>
            <person name="Liou J."/>
            <person name="Liu S."/>
            <person name="Hsing Y."/>
            <person name="Raghuvanshi S."/>
            <person name="Mohanty A."/>
            <person name="Bharti A.K."/>
            <person name="Gaur A."/>
            <person name="Gupta V."/>
            <person name="Kumar D."/>
            <person name="Ravi V."/>
            <person name="Vij S."/>
            <person name="Kapur A."/>
            <person name="Khurana P."/>
            <person name="Khurana P."/>
            <person name="Khurana J.P."/>
            <person name="Tyagi A.K."/>
            <person name="Gaikwad K."/>
            <person name="Singh A."/>
            <person name="Dalal V."/>
            <person name="Srivastava S."/>
            <person name="Dixit A."/>
            <person name="Pal A.K."/>
            <person name="Ghazi I.A."/>
            <person name="Yadav M."/>
            <person name="Pandit A."/>
            <person name="Bhargava A."/>
            <person name="Sureshbabu K."/>
            <person name="Batra K."/>
            <person name="Sharma T.R."/>
            <person name="Mohapatra T."/>
            <person name="Singh N.K."/>
            <person name="Messing J."/>
            <person name="Nelson A.B."/>
            <person name="Fuks G."/>
            <person name="Kavchok S."/>
            <person name="Keizer G."/>
            <person name="Linton E."/>
            <person name="Llaca V."/>
            <person name="Song R."/>
            <person name="Tanyolac B."/>
            <person name="Young S."/>
            <person name="Ho-Il K."/>
            <person name="Hahn J.H."/>
            <person name="Sangsakoo G."/>
            <person name="Vanavichit A."/>
            <person name="de Mattos Luiz.A.T."/>
            <person name="Zimmer P.D."/>
            <person name="Malone G."/>
            <person name="Dellagostin O."/>
            <person name="de Oliveira A.C."/>
            <person name="Bevan M."/>
            <person name="Bancroft I."/>
            <person name="Minx P."/>
            <person name="Cordum H."/>
            <person name="Wilson R."/>
            <person name="Cheng Z."/>
            <person name="Jin W."/>
            <person name="Jiang J."/>
            <person name="Leong S.A."/>
            <person name="Iwama H."/>
            <person name="Gojobori T."/>
            <person name="Itoh T."/>
            <person name="Niimura Y."/>
            <person name="Fujii Y."/>
            <person name="Habara T."/>
            <person name="Sakai H."/>
            <person name="Sato Y."/>
            <person name="Wilson G."/>
            <person name="Kumar K."/>
            <person name="McCouch S."/>
            <person name="Juretic N."/>
            <person name="Hoen D."/>
            <person name="Wright S."/>
            <person name="Bruskiewich R."/>
            <person name="Bureau T."/>
            <person name="Miyao A."/>
            <person name="Hirochika H."/>
            <person name="Nishikawa T."/>
            <person name="Kadowaki K."/>
            <person name="Sugiura M."/>
            <person name="Burr B."/>
            <person name="Sasaki T."/>
        </authorList>
    </citation>
    <scope>NUCLEOTIDE SEQUENCE [LARGE SCALE GENOMIC DNA]</scope>
    <source>
        <strain evidence="2">cv. Nipponbare</strain>
    </source>
</reference>
<proteinExistence type="predicted"/>
<reference evidence="1 2" key="2">
    <citation type="journal article" date="2013" name="Plant Cell Physiol.">
        <title>Rice Annotation Project Database (RAP-DB): an integrative and interactive database for rice genomics.</title>
        <authorList>
            <person name="Sakai H."/>
            <person name="Lee S.S."/>
            <person name="Tanaka T."/>
            <person name="Numa H."/>
            <person name="Kim J."/>
            <person name="Kawahara Y."/>
            <person name="Wakimoto H."/>
            <person name="Yang C.C."/>
            <person name="Iwamoto M."/>
            <person name="Abe T."/>
            <person name="Yamada Y."/>
            <person name="Muto A."/>
            <person name="Inokuchi H."/>
            <person name="Ikemura T."/>
            <person name="Matsumoto T."/>
            <person name="Sasaki T."/>
            <person name="Itoh T."/>
        </authorList>
    </citation>
    <scope>NUCLEOTIDE SEQUENCE [LARGE SCALE GENOMIC DNA]</scope>
    <source>
        <strain evidence="2">cv. Nipponbare</strain>
    </source>
</reference>
<dbReference type="Proteomes" id="UP000059680">
    <property type="component" value="Chromosome 3"/>
</dbReference>
<evidence type="ECO:0000313" key="2">
    <source>
        <dbReference type="Proteomes" id="UP000059680"/>
    </source>
</evidence>
<reference evidence="1 2" key="3">
    <citation type="journal article" date="2013" name="Rice">
        <title>Improvement of the Oryza sativa Nipponbare reference genome using next generation sequence and optical map data.</title>
        <authorList>
            <person name="Kawahara Y."/>
            <person name="de la Bastide M."/>
            <person name="Hamilton J.P."/>
            <person name="Kanamori H."/>
            <person name="McCombie W.R."/>
            <person name="Ouyang S."/>
            <person name="Schwartz D.C."/>
            <person name="Tanaka T."/>
            <person name="Wu J."/>
            <person name="Zhou S."/>
            <person name="Childs K.L."/>
            <person name="Davidson R.M."/>
            <person name="Lin H."/>
            <person name="Quesada-Ocampo L."/>
            <person name="Vaillancourt B."/>
            <person name="Sakai H."/>
            <person name="Lee S.S."/>
            <person name="Kim J."/>
            <person name="Numa H."/>
            <person name="Itoh T."/>
            <person name="Buell C.R."/>
            <person name="Matsumoto T."/>
        </authorList>
    </citation>
    <scope>NUCLEOTIDE SEQUENCE [LARGE SCALE GENOMIC DNA]</scope>
    <source>
        <strain evidence="2">cv. Nipponbare</strain>
    </source>
</reference>
<gene>
    <name evidence="1" type="ordered locus">Os03g0214050</name>
    <name evidence="1" type="ORF">OSNPB_030214050</name>
</gene>
<sequence length="117" mass="12277">SARSSRGQGGGGAVVDAAGEDVAVVAGDGEAVVHAAVAAPDVLEQQRRVVEGRQLGEPVVPVLDVAPPRPYAGVVRQARPAAAHHHVRRRRERAAVVARRLRHAHILNAHISHTVLS</sequence>
<organism evidence="1 2">
    <name type="scientific">Oryza sativa subsp. japonica</name>
    <name type="common">Rice</name>
    <dbReference type="NCBI Taxonomy" id="39947"/>
    <lineage>
        <taxon>Eukaryota</taxon>
        <taxon>Viridiplantae</taxon>
        <taxon>Streptophyta</taxon>
        <taxon>Embryophyta</taxon>
        <taxon>Tracheophyta</taxon>
        <taxon>Spermatophyta</taxon>
        <taxon>Magnoliopsida</taxon>
        <taxon>Liliopsida</taxon>
        <taxon>Poales</taxon>
        <taxon>Poaceae</taxon>
        <taxon>BOP clade</taxon>
        <taxon>Oryzoideae</taxon>
        <taxon>Oryzeae</taxon>
        <taxon>Oryzinae</taxon>
        <taxon>Oryza</taxon>
        <taxon>Oryza sativa</taxon>
    </lineage>
</organism>
<accession>A0A0P0VUN2</accession>